<reference evidence="2 3" key="1">
    <citation type="submission" date="2019-03" db="EMBL/GenBank/DDBJ databases">
        <title>Genomic Encyclopedia of Type Strains, Phase IV (KMG-IV): sequencing the most valuable type-strain genomes for metagenomic binning, comparative biology and taxonomic classification.</title>
        <authorList>
            <person name="Goeker M."/>
        </authorList>
    </citation>
    <scope>NUCLEOTIDE SEQUENCE [LARGE SCALE GENOMIC DNA]</scope>
    <source>
        <strain evidence="2 3">DSM 45765</strain>
    </source>
</reference>
<dbReference type="AlphaFoldDB" id="A0A4R2RAP6"/>
<feature type="transmembrane region" description="Helical" evidence="1">
    <location>
        <begin position="77"/>
        <end position="95"/>
    </location>
</feature>
<feature type="transmembrane region" description="Helical" evidence="1">
    <location>
        <begin position="101"/>
        <end position="123"/>
    </location>
</feature>
<keyword evidence="1" id="KW-1133">Transmembrane helix</keyword>
<keyword evidence="3" id="KW-1185">Reference proteome</keyword>
<dbReference type="Proteomes" id="UP000294911">
    <property type="component" value="Unassembled WGS sequence"/>
</dbReference>
<name>A0A4R2RAP6_9PSEU</name>
<feature type="transmembrane region" description="Helical" evidence="1">
    <location>
        <begin position="51"/>
        <end position="70"/>
    </location>
</feature>
<dbReference type="EMBL" id="SLXQ01000001">
    <property type="protein sequence ID" value="TCP56781.1"/>
    <property type="molecule type" value="Genomic_DNA"/>
</dbReference>
<keyword evidence="1" id="KW-0472">Membrane</keyword>
<evidence type="ECO:0000256" key="1">
    <source>
        <dbReference type="SAM" id="Phobius"/>
    </source>
</evidence>
<accession>A0A4R2RAP6</accession>
<keyword evidence="1" id="KW-0812">Transmembrane</keyword>
<evidence type="ECO:0000313" key="2">
    <source>
        <dbReference type="EMBL" id="TCP56781.1"/>
    </source>
</evidence>
<sequence length="137" mass="15577">MAERTKTRRWIVELLRWSSALFLLSTLAQAVLAGLFVTGEVDLLMWHDVNAQINSSVLLVVLLATILLWRPARASSWPFWITLALVTIVEIQKTLGYLRSVSFHIILGVLIFGMASVLTWWAFGYQLPPQRAKARKK</sequence>
<gene>
    <name evidence="2" type="ORF">EV191_101727</name>
</gene>
<comment type="caution">
    <text evidence="2">The sequence shown here is derived from an EMBL/GenBank/DDBJ whole genome shotgun (WGS) entry which is preliminary data.</text>
</comment>
<feature type="transmembrane region" description="Helical" evidence="1">
    <location>
        <begin position="20"/>
        <end position="39"/>
    </location>
</feature>
<organism evidence="2 3">
    <name type="scientific">Tamaricihabitans halophyticus</name>
    <dbReference type="NCBI Taxonomy" id="1262583"/>
    <lineage>
        <taxon>Bacteria</taxon>
        <taxon>Bacillati</taxon>
        <taxon>Actinomycetota</taxon>
        <taxon>Actinomycetes</taxon>
        <taxon>Pseudonocardiales</taxon>
        <taxon>Pseudonocardiaceae</taxon>
        <taxon>Tamaricihabitans</taxon>
    </lineage>
</organism>
<proteinExistence type="predicted"/>
<evidence type="ECO:0000313" key="3">
    <source>
        <dbReference type="Proteomes" id="UP000294911"/>
    </source>
</evidence>
<protein>
    <submittedName>
        <fullName evidence="2">Uncharacterized protein</fullName>
    </submittedName>
</protein>